<feature type="signal peptide" evidence="5">
    <location>
        <begin position="1"/>
        <end position="23"/>
    </location>
</feature>
<comment type="subcellular location">
    <subcellularLocation>
        <location evidence="1">Nucleus</location>
    </subcellularLocation>
</comment>
<gene>
    <name evidence="7" type="ORF">GMARGA_LOCUS29528</name>
</gene>
<evidence type="ECO:0000256" key="1">
    <source>
        <dbReference type="ARBA" id="ARBA00004123"/>
    </source>
</evidence>
<dbReference type="Pfam" id="PF05182">
    <property type="entry name" value="Fip1"/>
    <property type="match status" value="1"/>
</dbReference>
<evidence type="ECO:0000259" key="6">
    <source>
        <dbReference type="Pfam" id="PF05182"/>
    </source>
</evidence>
<feature type="chain" id="PRO_5047007204" evidence="5">
    <location>
        <begin position="24"/>
        <end position="362"/>
    </location>
</feature>
<dbReference type="EMBL" id="CAJVQB010039894">
    <property type="protein sequence ID" value="CAG8827829.1"/>
    <property type="molecule type" value="Genomic_DNA"/>
</dbReference>
<keyword evidence="8" id="KW-1185">Reference proteome</keyword>
<evidence type="ECO:0000256" key="4">
    <source>
        <dbReference type="ARBA" id="ARBA00023242"/>
    </source>
</evidence>
<comment type="caution">
    <text evidence="7">The sequence shown here is derived from an EMBL/GenBank/DDBJ whole genome shotgun (WGS) entry which is preliminary data.</text>
</comment>
<dbReference type="PANTHER" id="PTHR13484:SF0">
    <property type="entry name" value="PRE-MRNA 3'-END-PROCESSING FACTOR FIP1"/>
    <property type="match status" value="1"/>
</dbReference>
<keyword evidence="4" id="KW-0539">Nucleus</keyword>
<organism evidence="7 8">
    <name type="scientific">Gigaspora margarita</name>
    <dbReference type="NCBI Taxonomy" id="4874"/>
    <lineage>
        <taxon>Eukaryota</taxon>
        <taxon>Fungi</taxon>
        <taxon>Fungi incertae sedis</taxon>
        <taxon>Mucoromycota</taxon>
        <taxon>Glomeromycotina</taxon>
        <taxon>Glomeromycetes</taxon>
        <taxon>Diversisporales</taxon>
        <taxon>Gigasporaceae</taxon>
        <taxon>Gigaspora</taxon>
    </lineage>
</organism>
<evidence type="ECO:0000256" key="3">
    <source>
        <dbReference type="ARBA" id="ARBA00022664"/>
    </source>
</evidence>
<proteinExistence type="inferred from homology"/>
<name>A0ABN7WD19_GIGMA</name>
<keyword evidence="5" id="KW-0732">Signal</keyword>
<dbReference type="Proteomes" id="UP000789901">
    <property type="component" value="Unassembled WGS sequence"/>
</dbReference>
<keyword evidence="3" id="KW-0507">mRNA processing</keyword>
<dbReference type="InterPro" id="IPR007854">
    <property type="entry name" value="Fip1_dom"/>
</dbReference>
<dbReference type="PANTHER" id="PTHR13484">
    <property type="entry name" value="FIP1-LIKE 1 PROTEIN"/>
    <property type="match status" value="1"/>
</dbReference>
<dbReference type="InterPro" id="IPR051187">
    <property type="entry name" value="Pre-mRNA_3'-end_processing_reg"/>
</dbReference>
<reference evidence="7 8" key="1">
    <citation type="submission" date="2021-06" db="EMBL/GenBank/DDBJ databases">
        <authorList>
            <person name="Kallberg Y."/>
            <person name="Tangrot J."/>
            <person name="Rosling A."/>
        </authorList>
    </citation>
    <scope>NUCLEOTIDE SEQUENCE [LARGE SCALE GENOMIC DNA]</scope>
    <source>
        <strain evidence="7 8">120-4 pot B 10/14</strain>
    </source>
</reference>
<protein>
    <submittedName>
        <fullName evidence="7">2731_t:CDS:1</fullName>
    </submittedName>
</protein>
<accession>A0ABN7WD19</accession>
<evidence type="ECO:0000256" key="5">
    <source>
        <dbReference type="SAM" id="SignalP"/>
    </source>
</evidence>
<comment type="similarity">
    <text evidence="2">Belongs to the FIP1 family.</text>
</comment>
<evidence type="ECO:0000313" key="8">
    <source>
        <dbReference type="Proteomes" id="UP000789901"/>
    </source>
</evidence>
<feature type="domain" description="Pre-mRNA polyadenylation factor Fip1" evidence="6">
    <location>
        <begin position="321"/>
        <end position="362"/>
    </location>
</feature>
<sequence>MANQIKTTLFNLLSMLLNDSTESINNEKIHFNDQNIVETVIESVGKGAYRSIKNILAYLIPIWIQNRILNLKSKNIYLRISDLEEIKNGFVDRQGRLWKIYLYFSADWKMLALCLVHKAANANYFCLWCNCIKDENGNFEKDWRISKNIDIVNQNYINMNRHIKKPIFFIISLHNWIIDELHLLLHVWDRLWSLVIAELKATKSFDSNYPVIIEEMKRIKVHFEFWREEGTTNWKHTSLMEDDKLKSKGNFNSKTFVKGLYRPADITPYIHALVYHVAEFKDLHANFGMASYSLESVQASNRTQGVDINVVGLLDGTSIYDVDLNSVEDKPWRKPGADVTDYFNYGFNEYIWKAYCAKQKQI</sequence>
<evidence type="ECO:0000313" key="7">
    <source>
        <dbReference type="EMBL" id="CAG8827829.1"/>
    </source>
</evidence>
<evidence type="ECO:0000256" key="2">
    <source>
        <dbReference type="ARBA" id="ARBA00007459"/>
    </source>
</evidence>